<dbReference type="RefSeq" id="WP_182987764.1">
    <property type="nucleotide sequence ID" value="NZ_JABEQD010000022.1"/>
</dbReference>
<proteinExistence type="predicted"/>
<reference evidence="1 2" key="1">
    <citation type="submission" date="2020-04" db="EMBL/GenBank/DDBJ databases">
        <title>Description of novel Gluconacetobacter.</title>
        <authorList>
            <person name="Sombolestani A."/>
        </authorList>
    </citation>
    <scope>NUCLEOTIDE SEQUENCE [LARGE SCALE GENOMIC DNA]</scope>
    <source>
        <strain evidence="1 2">LMG 27801</strain>
    </source>
</reference>
<sequence length="80" mass="8737">MPDNDTTGWPRDVRGRLISRRCPDPNCGGTLRAEADDCGTWWRCDGLTYETETGPLTACNHAVPPIAVERALPPTGRLSV</sequence>
<dbReference type="AlphaFoldDB" id="A0A7W4IWF8"/>
<evidence type="ECO:0000313" key="1">
    <source>
        <dbReference type="EMBL" id="MBB2170319.1"/>
    </source>
</evidence>
<organism evidence="1 2">
    <name type="scientific">Gluconacetobacter aggeris</name>
    <dbReference type="NCBI Taxonomy" id="1286186"/>
    <lineage>
        <taxon>Bacteria</taxon>
        <taxon>Pseudomonadati</taxon>
        <taxon>Pseudomonadota</taxon>
        <taxon>Alphaproteobacteria</taxon>
        <taxon>Acetobacterales</taxon>
        <taxon>Acetobacteraceae</taxon>
        <taxon>Gluconacetobacter</taxon>
    </lineage>
</organism>
<protein>
    <submittedName>
        <fullName evidence="1">Uncharacterized protein</fullName>
    </submittedName>
</protein>
<evidence type="ECO:0000313" key="2">
    <source>
        <dbReference type="Proteomes" id="UP000559860"/>
    </source>
</evidence>
<dbReference type="Proteomes" id="UP000559860">
    <property type="component" value="Unassembled WGS sequence"/>
</dbReference>
<accession>A0A7W4IWF8</accession>
<keyword evidence="2" id="KW-1185">Reference proteome</keyword>
<dbReference type="EMBL" id="JABEQD010000022">
    <property type="protein sequence ID" value="MBB2170319.1"/>
    <property type="molecule type" value="Genomic_DNA"/>
</dbReference>
<comment type="caution">
    <text evidence="1">The sequence shown here is derived from an EMBL/GenBank/DDBJ whole genome shotgun (WGS) entry which is preliminary data.</text>
</comment>
<gene>
    <name evidence="1" type="ORF">HLH36_18560</name>
</gene>
<name>A0A7W4IWF8_9PROT</name>